<dbReference type="Pfam" id="PF02181">
    <property type="entry name" value="FH2"/>
    <property type="match status" value="1"/>
</dbReference>
<reference evidence="4" key="2">
    <citation type="submission" date="2025-09" db="UniProtKB">
        <authorList>
            <consortium name="Ensembl"/>
        </authorList>
    </citation>
    <scope>IDENTIFICATION</scope>
</reference>
<organism evidence="4 5">
    <name type="scientific">Paramormyrops kingsleyae</name>
    <dbReference type="NCBI Taxonomy" id="1676925"/>
    <lineage>
        <taxon>Eukaryota</taxon>
        <taxon>Metazoa</taxon>
        <taxon>Chordata</taxon>
        <taxon>Craniata</taxon>
        <taxon>Vertebrata</taxon>
        <taxon>Euteleostomi</taxon>
        <taxon>Actinopterygii</taxon>
        <taxon>Neopterygii</taxon>
        <taxon>Teleostei</taxon>
        <taxon>Osteoglossocephala</taxon>
        <taxon>Osteoglossomorpha</taxon>
        <taxon>Osteoglossiformes</taxon>
        <taxon>Mormyridae</taxon>
        <taxon>Paramormyrops</taxon>
    </lineage>
</organism>
<dbReference type="STRING" id="1676925.ENSPKIP00000017599"/>
<evidence type="ECO:0000259" key="3">
    <source>
        <dbReference type="PROSITE" id="PS51444"/>
    </source>
</evidence>
<feature type="region of interest" description="Disordered" evidence="1">
    <location>
        <begin position="199"/>
        <end position="439"/>
    </location>
</feature>
<feature type="compositionally biased region" description="Polar residues" evidence="1">
    <location>
        <begin position="398"/>
        <end position="411"/>
    </location>
</feature>
<sequence length="453" mass="48377">MSAPAFLNVNYTQEAEEHHPELLSLPDDLNICEMAAGVNLESVKTEANSLFKRLRDIQKKVASSSMEDIKGQYLDIIESNLEACKALEEHFAAIEEKRVGLALYLCEDVSRLSLEELFGTIKSFRNLFLKALKENQTLKEQAAKAEKRKKQLAEEESKRQKGENGKIIRKGPVVQEEGCIVDLLLADIRKGFQLRKTRPRCETESRPTREMHRDNGEPGPNAKSAGDAAGVSAPETTQNGLSPESRRQVEAEVPASSTEAAASSQAEEPRVSPQDSNESQSGRSGGCPLISQTSDTPMFSTPPPATDGDVPQHDPSSSKEPGCASELENNTPEGGAGACHSVSPEGASADTDRDGHVAKPDTSVMGGNEAGSSGVECSGVGTGEVNGDGNDADVSPVTCHTSDGTGSQTPDSVPDSVPDSAFLKPETKKSQKHSKKNKKINAEGNVFVLYCAD</sequence>
<protein>
    <recommendedName>
        <fullName evidence="6">FH2 domain-containing protein</fullName>
    </recommendedName>
</protein>
<dbReference type="Proteomes" id="UP000261540">
    <property type="component" value="Unplaced"/>
</dbReference>
<proteinExistence type="predicted"/>
<dbReference type="AlphaFoldDB" id="A0A3B3RGP9"/>
<feature type="compositionally biased region" description="Basic and acidic residues" evidence="1">
    <location>
        <begin position="199"/>
        <end position="216"/>
    </location>
</feature>
<feature type="domain" description="WH2" evidence="2">
    <location>
        <begin position="182"/>
        <end position="197"/>
    </location>
</feature>
<feature type="compositionally biased region" description="Low complexity" evidence="1">
    <location>
        <begin position="251"/>
        <end position="266"/>
    </location>
</feature>
<evidence type="ECO:0000259" key="2">
    <source>
        <dbReference type="PROSITE" id="PS51082"/>
    </source>
</evidence>
<feature type="domain" description="FH2" evidence="3">
    <location>
        <begin position="1"/>
        <end position="154"/>
    </location>
</feature>
<dbReference type="SUPFAM" id="SSF101447">
    <property type="entry name" value="Formin homology 2 domain (FH2 domain)"/>
    <property type="match status" value="1"/>
</dbReference>
<feature type="compositionally biased region" description="Basic residues" evidence="1">
    <location>
        <begin position="430"/>
        <end position="439"/>
    </location>
</feature>
<dbReference type="Gene3D" id="1.20.58.2220">
    <property type="entry name" value="Formin, FH2 domain"/>
    <property type="match status" value="1"/>
</dbReference>
<dbReference type="InterPro" id="IPR015425">
    <property type="entry name" value="FH2_Formin"/>
</dbReference>
<feature type="compositionally biased region" description="Basic and acidic residues" evidence="1">
    <location>
        <begin position="350"/>
        <end position="359"/>
    </location>
</feature>
<dbReference type="PROSITE" id="PS51444">
    <property type="entry name" value="FH2"/>
    <property type="match status" value="1"/>
</dbReference>
<evidence type="ECO:0000313" key="4">
    <source>
        <dbReference type="Ensembl" id="ENSPKIP00000017599.1"/>
    </source>
</evidence>
<dbReference type="GO" id="GO:0003779">
    <property type="term" value="F:actin binding"/>
    <property type="evidence" value="ECO:0007669"/>
    <property type="project" value="InterPro"/>
</dbReference>
<evidence type="ECO:0008006" key="6">
    <source>
        <dbReference type="Google" id="ProtNLM"/>
    </source>
</evidence>
<dbReference type="GeneTree" id="ENSGT00940000155691"/>
<reference evidence="4" key="1">
    <citation type="submission" date="2025-08" db="UniProtKB">
        <authorList>
            <consortium name="Ensembl"/>
        </authorList>
    </citation>
    <scope>IDENTIFICATION</scope>
</reference>
<dbReference type="InterPro" id="IPR003124">
    <property type="entry name" value="WH2_dom"/>
</dbReference>
<feature type="compositionally biased region" description="Polar residues" evidence="1">
    <location>
        <begin position="273"/>
        <end position="282"/>
    </location>
</feature>
<keyword evidence="5" id="KW-1185">Reference proteome</keyword>
<accession>A0A3B3RGP9</accession>
<dbReference type="InterPro" id="IPR042201">
    <property type="entry name" value="FH2_Formin_sf"/>
</dbReference>
<dbReference type="PANTHER" id="PTHR46345">
    <property type="entry name" value="INVERTED FORMIN-2"/>
    <property type="match status" value="1"/>
</dbReference>
<dbReference type="Ensembl" id="ENSPKIT00000042112.1">
    <property type="protein sequence ID" value="ENSPKIP00000017599.1"/>
    <property type="gene ID" value="ENSPKIG00000003448.1"/>
</dbReference>
<evidence type="ECO:0000256" key="1">
    <source>
        <dbReference type="SAM" id="MobiDB-lite"/>
    </source>
</evidence>
<name>A0A3B3RGP9_9TELE</name>
<evidence type="ECO:0000313" key="5">
    <source>
        <dbReference type="Proteomes" id="UP000261540"/>
    </source>
</evidence>
<feature type="compositionally biased region" description="Polar residues" evidence="1">
    <location>
        <begin position="290"/>
        <end position="299"/>
    </location>
</feature>
<dbReference type="PANTHER" id="PTHR46345:SF5">
    <property type="entry name" value="INVERTED FORMIN-2"/>
    <property type="match status" value="1"/>
</dbReference>
<feature type="region of interest" description="Disordered" evidence="1">
    <location>
        <begin position="142"/>
        <end position="164"/>
    </location>
</feature>
<dbReference type="PROSITE" id="PS51082">
    <property type="entry name" value="WH2"/>
    <property type="match status" value="1"/>
</dbReference>